<dbReference type="Pfam" id="PF00528">
    <property type="entry name" value="BPD_transp_1"/>
    <property type="match status" value="1"/>
</dbReference>
<organism evidence="9 10">
    <name type="scientific">Deinococcus koreensis</name>
    <dbReference type="NCBI Taxonomy" id="2054903"/>
    <lineage>
        <taxon>Bacteria</taxon>
        <taxon>Thermotogati</taxon>
        <taxon>Deinococcota</taxon>
        <taxon>Deinococci</taxon>
        <taxon>Deinococcales</taxon>
        <taxon>Deinococcaceae</taxon>
        <taxon>Deinococcus</taxon>
    </lineage>
</organism>
<comment type="similarity">
    <text evidence="7">Belongs to the binding-protein-dependent transport system permease family.</text>
</comment>
<dbReference type="InterPro" id="IPR035906">
    <property type="entry name" value="MetI-like_sf"/>
</dbReference>
<evidence type="ECO:0000256" key="6">
    <source>
        <dbReference type="ARBA" id="ARBA00023136"/>
    </source>
</evidence>
<dbReference type="InterPro" id="IPR005769">
    <property type="entry name" value="PhnE/PtxC"/>
</dbReference>
<evidence type="ECO:0000259" key="8">
    <source>
        <dbReference type="PROSITE" id="PS50928"/>
    </source>
</evidence>
<reference evidence="9 10" key="1">
    <citation type="submission" date="2018-01" db="EMBL/GenBank/DDBJ databases">
        <title>Deinococcus koreensis sp. nov., a radiation-resistant bacterium isolated from river water.</title>
        <authorList>
            <person name="Choi A."/>
        </authorList>
    </citation>
    <scope>NUCLEOTIDE SEQUENCE [LARGE SCALE GENOMIC DNA]</scope>
    <source>
        <strain evidence="9 10">SJW1-2</strain>
    </source>
</reference>
<evidence type="ECO:0000256" key="2">
    <source>
        <dbReference type="ARBA" id="ARBA00022448"/>
    </source>
</evidence>
<dbReference type="AlphaFoldDB" id="A0A2K3UY24"/>
<evidence type="ECO:0000256" key="5">
    <source>
        <dbReference type="ARBA" id="ARBA00022989"/>
    </source>
</evidence>
<dbReference type="CDD" id="cd06261">
    <property type="entry name" value="TM_PBP2"/>
    <property type="match status" value="1"/>
</dbReference>
<dbReference type="PROSITE" id="PS50928">
    <property type="entry name" value="ABC_TM1"/>
    <property type="match status" value="1"/>
</dbReference>
<dbReference type="RefSeq" id="WP_103311886.1">
    <property type="nucleotide sequence ID" value="NZ_PPPD01000001.1"/>
</dbReference>
<feature type="domain" description="ABC transmembrane type-1" evidence="8">
    <location>
        <begin position="84"/>
        <end position="267"/>
    </location>
</feature>
<evidence type="ECO:0000313" key="10">
    <source>
        <dbReference type="Proteomes" id="UP000236379"/>
    </source>
</evidence>
<dbReference type="GO" id="GO:0015416">
    <property type="term" value="F:ABC-type phosphonate transporter activity"/>
    <property type="evidence" value="ECO:0007669"/>
    <property type="project" value="InterPro"/>
</dbReference>
<evidence type="ECO:0000256" key="1">
    <source>
        <dbReference type="ARBA" id="ARBA00004651"/>
    </source>
</evidence>
<feature type="transmembrane region" description="Helical" evidence="7">
    <location>
        <begin position="20"/>
        <end position="37"/>
    </location>
</feature>
<keyword evidence="5 7" id="KW-1133">Transmembrane helix</keyword>
<keyword evidence="3" id="KW-1003">Cell membrane</keyword>
<keyword evidence="4 7" id="KW-0812">Transmembrane</keyword>
<feature type="transmembrane region" description="Helical" evidence="7">
    <location>
        <begin position="90"/>
        <end position="110"/>
    </location>
</feature>
<evidence type="ECO:0000256" key="3">
    <source>
        <dbReference type="ARBA" id="ARBA00022475"/>
    </source>
</evidence>
<evidence type="ECO:0000256" key="4">
    <source>
        <dbReference type="ARBA" id="ARBA00022692"/>
    </source>
</evidence>
<dbReference type="InterPro" id="IPR000515">
    <property type="entry name" value="MetI-like"/>
</dbReference>
<keyword evidence="10" id="KW-1185">Reference proteome</keyword>
<evidence type="ECO:0000256" key="7">
    <source>
        <dbReference type="RuleBase" id="RU363032"/>
    </source>
</evidence>
<sequence length="275" mass="29380">MLHSSSVTVSPPPEVRRRSLGQVAAWAAVLLVVGLSFPGSEVSPRTLLDGLGNSWRYLFGDPARPGSGFFPPDFSRFGIYLTQMGLTVKMAVLGTVGAVVLSLPLAFLAARNTSPSPLAYQLTRRVLDVLRGLNEFVLALIFVAAVGLGPFPGILALVFHTTGILGKLFAEGIEDIDEGQVEAVRASGAHPLQILGRGVWPQIVPHVLSMTMYRFESNVRAATVLGLVGAGGIGFYITEAIRGFDTRAASAILIIILASVFLIDFVSARLRQRLQ</sequence>
<feature type="transmembrane region" description="Helical" evidence="7">
    <location>
        <begin position="219"/>
        <end position="237"/>
    </location>
</feature>
<comment type="caution">
    <text evidence="9">The sequence shown here is derived from an EMBL/GenBank/DDBJ whole genome shotgun (WGS) entry which is preliminary data.</text>
</comment>
<keyword evidence="2 7" id="KW-0813">Transport</keyword>
<dbReference type="NCBIfam" id="TIGR01097">
    <property type="entry name" value="PhnE"/>
    <property type="match status" value="1"/>
</dbReference>
<name>A0A2K3UY24_9DEIO</name>
<dbReference type="OrthoDB" id="8557224at2"/>
<feature type="transmembrane region" description="Helical" evidence="7">
    <location>
        <begin position="249"/>
        <end position="270"/>
    </location>
</feature>
<dbReference type="GO" id="GO:0005886">
    <property type="term" value="C:plasma membrane"/>
    <property type="evidence" value="ECO:0007669"/>
    <property type="project" value="UniProtKB-SubCell"/>
</dbReference>
<comment type="subcellular location">
    <subcellularLocation>
        <location evidence="1 7">Cell membrane</location>
        <topology evidence="1 7">Multi-pass membrane protein</topology>
    </subcellularLocation>
</comment>
<dbReference type="EMBL" id="PPPD01000001">
    <property type="protein sequence ID" value="PNY81443.1"/>
    <property type="molecule type" value="Genomic_DNA"/>
</dbReference>
<dbReference type="Gene3D" id="1.10.3720.10">
    <property type="entry name" value="MetI-like"/>
    <property type="match status" value="1"/>
</dbReference>
<keyword evidence="6 7" id="KW-0472">Membrane</keyword>
<evidence type="ECO:0000313" key="9">
    <source>
        <dbReference type="EMBL" id="PNY81443.1"/>
    </source>
</evidence>
<proteinExistence type="inferred from homology"/>
<gene>
    <name evidence="9" type="primary">phnE</name>
    <name evidence="9" type="ORF">CVO96_08650</name>
</gene>
<protein>
    <submittedName>
        <fullName evidence="9">Phosphonate ABC transporter, permease protein PhnE</fullName>
    </submittedName>
</protein>
<dbReference type="Proteomes" id="UP000236379">
    <property type="component" value="Unassembled WGS sequence"/>
</dbReference>
<dbReference type="PANTHER" id="PTHR30043:SF1">
    <property type="entry name" value="ABC TRANSPORT SYSTEM PERMEASE PROTEIN P69"/>
    <property type="match status" value="1"/>
</dbReference>
<feature type="transmembrane region" description="Helical" evidence="7">
    <location>
        <begin position="136"/>
        <end position="159"/>
    </location>
</feature>
<accession>A0A2K3UY24</accession>
<dbReference type="PANTHER" id="PTHR30043">
    <property type="entry name" value="PHOSPHONATES TRANSPORT SYSTEM PERMEASE PROTEIN"/>
    <property type="match status" value="1"/>
</dbReference>
<dbReference type="SUPFAM" id="SSF161098">
    <property type="entry name" value="MetI-like"/>
    <property type="match status" value="1"/>
</dbReference>